<evidence type="ECO:0000313" key="3">
    <source>
        <dbReference type="Proteomes" id="UP001054889"/>
    </source>
</evidence>
<organism evidence="2 3">
    <name type="scientific">Eleusine coracana subsp. coracana</name>
    <dbReference type="NCBI Taxonomy" id="191504"/>
    <lineage>
        <taxon>Eukaryota</taxon>
        <taxon>Viridiplantae</taxon>
        <taxon>Streptophyta</taxon>
        <taxon>Embryophyta</taxon>
        <taxon>Tracheophyta</taxon>
        <taxon>Spermatophyta</taxon>
        <taxon>Magnoliopsida</taxon>
        <taxon>Liliopsida</taxon>
        <taxon>Poales</taxon>
        <taxon>Poaceae</taxon>
        <taxon>PACMAD clade</taxon>
        <taxon>Chloridoideae</taxon>
        <taxon>Cynodonteae</taxon>
        <taxon>Eleusininae</taxon>
        <taxon>Eleusine</taxon>
    </lineage>
</organism>
<dbReference type="Proteomes" id="UP001054889">
    <property type="component" value="Unassembled WGS sequence"/>
</dbReference>
<dbReference type="EMBL" id="BQKI01000073">
    <property type="protein sequence ID" value="GJN18471.1"/>
    <property type="molecule type" value="Genomic_DNA"/>
</dbReference>
<evidence type="ECO:0000256" key="1">
    <source>
        <dbReference type="SAM" id="MobiDB-lite"/>
    </source>
</evidence>
<comment type="caution">
    <text evidence="2">The sequence shown here is derived from an EMBL/GenBank/DDBJ whole genome shotgun (WGS) entry which is preliminary data.</text>
</comment>
<sequence length="138" mass="15328">MCARRSSENRETKREQARGERGEREGEFTVVAGRRLQSPCPEMPRFVTNALPWLAPPPRCPHPYTPEGKARATAWLRSARAGPHAAAPVLHPRAASSFDRPSSARPPHYFRSGSHPQHHLVPGSTWATASSTYTLEQI</sequence>
<feature type="region of interest" description="Disordered" evidence="1">
    <location>
        <begin position="1"/>
        <end position="28"/>
    </location>
</feature>
<reference evidence="2" key="1">
    <citation type="journal article" date="2018" name="DNA Res.">
        <title>Multiple hybrid de novo genome assembly of finger millet, an orphan allotetraploid crop.</title>
        <authorList>
            <person name="Hatakeyama M."/>
            <person name="Aluri S."/>
            <person name="Balachadran M.T."/>
            <person name="Sivarajan S.R."/>
            <person name="Patrignani A."/>
            <person name="Gruter S."/>
            <person name="Poveda L."/>
            <person name="Shimizu-Inatsugi R."/>
            <person name="Baeten J."/>
            <person name="Francoijs K.J."/>
            <person name="Nataraja K.N."/>
            <person name="Reddy Y.A.N."/>
            <person name="Phadnis S."/>
            <person name="Ravikumar R.L."/>
            <person name="Schlapbach R."/>
            <person name="Sreeman S.M."/>
            <person name="Shimizu K.K."/>
        </authorList>
    </citation>
    <scope>NUCLEOTIDE SEQUENCE</scope>
</reference>
<proteinExistence type="predicted"/>
<accession>A0AAV5E7E9</accession>
<dbReference type="AlphaFoldDB" id="A0AAV5E7E9"/>
<feature type="compositionally biased region" description="Basic and acidic residues" evidence="1">
    <location>
        <begin position="1"/>
        <end position="27"/>
    </location>
</feature>
<name>A0AAV5E7E9_ELECO</name>
<keyword evidence="3" id="KW-1185">Reference proteome</keyword>
<gene>
    <name evidence="2" type="primary">gb05637</name>
    <name evidence="2" type="ORF">PR202_gb05637</name>
</gene>
<reference evidence="2" key="2">
    <citation type="submission" date="2021-12" db="EMBL/GenBank/DDBJ databases">
        <title>Resequencing data analysis of finger millet.</title>
        <authorList>
            <person name="Hatakeyama M."/>
            <person name="Aluri S."/>
            <person name="Balachadran M.T."/>
            <person name="Sivarajan S.R."/>
            <person name="Poveda L."/>
            <person name="Shimizu-Inatsugi R."/>
            <person name="Schlapbach R."/>
            <person name="Sreeman S.M."/>
            <person name="Shimizu K.K."/>
        </authorList>
    </citation>
    <scope>NUCLEOTIDE SEQUENCE</scope>
</reference>
<evidence type="ECO:0000313" key="2">
    <source>
        <dbReference type="EMBL" id="GJN18471.1"/>
    </source>
</evidence>
<feature type="region of interest" description="Disordered" evidence="1">
    <location>
        <begin position="91"/>
        <end position="118"/>
    </location>
</feature>
<protein>
    <submittedName>
        <fullName evidence="2">Uncharacterized protein</fullName>
    </submittedName>
</protein>